<keyword evidence="2 4" id="KW-0560">Oxidoreductase</keyword>
<dbReference type="InterPro" id="IPR006660">
    <property type="entry name" value="Arsenate_reductase-like"/>
</dbReference>
<dbReference type="Proteomes" id="UP001596161">
    <property type="component" value="Unassembled WGS sequence"/>
</dbReference>
<dbReference type="Gene3D" id="3.40.30.10">
    <property type="entry name" value="Glutaredoxin"/>
    <property type="match status" value="1"/>
</dbReference>
<name>A0ABW0E9K5_9BACT</name>
<evidence type="ECO:0000256" key="2">
    <source>
        <dbReference type="ARBA" id="ARBA00023002"/>
    </source>
</evidence>
<reference evidence="5" key="1">
    <citation type="journal article" date="2019" name="Int. J. Syst. Evol. Microbiol.">
        <title>The Global Catalogue of Microorganisms (GCM) 10K type strain sequencing project: providing services to taxonomists for standard genome sequencing and annotation.</title>
        <authorList>
            <consortium name="The Broad Institute Genomics Platform"/>
            <consortium name="The Broad Institute Genome Sequencing Center for Infectious Disease"/>
            <person name="Wu L."/>
            <person name="Ma J."/>
        </authorList>
    </citation>
    <scope>NUCLEOTIDE SEQUENCE [LARGE SCALE GENOMIC DNA]</scope>
    <source>
        <strain evidence="5">KACC 12602</strain>
    </source>
</reference>
<proteinExistence type="inferred from homology"/>
<dbReference type="PROSITE" id="PS51353">
    <property type="entry name" value="ARSC"/>
    <property type="match status" value="1"/>
</dbReference>
<protein>
    <submittedName>
        <fullName evidence="4">Arsenate reductase (Glutaredoxin)</fullName>
        <ecNumber evidence="4">1.20.4.1</ecNumber>
    </submittedName>
</protein>
<dbReference type="PANTHER" id="PTHR30041:SF4">
    <property type="entry name" value="ARSENATE REDUCTASE"/>
    <property type="match status" value="1"/>
</dbReference>
<organism evidence="4 5">
    <name type="scientific">Adhaeribacter terreus</name>
    <dbReference type="NCBI Taxonomy" id="529703"/>
    <lineage>
        <taxon>Bacteria</taxon>
        <taxon>Pseudomonadati</taxon>
        <taxon>Bacteroidota</taxon>
        <taxon>Cytophagia</taxon>
        <taxon>Cytophagales</taxon>
        <taxon>Hymenobacteraceae</taxon>
        <taxon>Adhaeribacter</taxon>
    </lineage>
</organism>
<dbReference type="EC" id="1.20.4.1" evidence="4"/>
<dbReference type="NCBIfam" id="TIGR00014">
    <property type="entry name" value="arsC"/>
    <property type="match status" value="1"/>
</dbReference>
<keyword evidence="5" id="KW-1185">Reference proteome</keyword>
<evidence type="ECO:0000313" key="5">
    <source>
        <dbReference type="Proteomes" id="UP001596161"/>
    </source>
</evidence>
<comment type="caution">
    <text evidence="4">The sequence shown here is derived from an EMBL/GenBank/DDBJ whole genome shotgun (WGS) entry which is preliminary data.</text>
</comment>
<dbReference type="InterPro" id="IPR006659">
    <property type="entry name" value="Arsenate_reductase"/>
</dbReference>
<dbReference type="SUPFAM" id="SSF52833">
    <property type="entry name" value="Thioredoxin-like"/>
    <property type="match status" value="1"/>
</dbReference>
<evidence type="ECO:0000256" key="3">
    <source>
        <dbReference type="PROSITE-ProRule" id="PRU01282"/>
    </source>
</evidence>
<dbReference type="GO" id="GO:0008794">
    <property type="term" value="F:arsenate reductase (glutaredoxin) activity"/>
    <property type="evidence" value="ECO:0007669"/>
    <property type="project" value="UniProtKB-EC"/>
</dbReference>
<dbReference type="EMBL" id="JBHSKT010000002">
    <property type="protein sequence ID" value="MFC5269838.1"/>
    <property type="molecule type" value="Genomic_DNA"/>
</dbReference>
<comment type="similarity">
    <text evidence="1 3">Belongs to the ArsC family.</text>
</comment>
<dbReference type="CDD" id="cd03034">
    <property type="entry name" value="ArsC_ArsC"/>
    <property type="match status" value="1"/>
</dbReference>
<dbReference type="Pfam" id="PF03960">
    <property type="entry name" value="ArsC"/>
    <property type="match status" value="1"/>
</dbReference>
<sequence>MIKIYHNNMCSKSRCSLDLLKESGQPYELVEYLKNAPMETELKEILQKLNLKPEQLLRKGEELFKEKFAGKTYSDEEWIRIMAENPVLIERPIVINGDKAVIGRPPERILSIL</sequence>
<dbReference type="InterPro" id="IPR036249">
    <property type="entry name" value="Thioredoxin-like_sf"/>
</dbReference>
<dbReference type="RefSeq" id="WP_378016218.1">
    <property type="nucleotide sequence ID" value="NZ_JBHSKT010000002.1"/>
</dbReference>
<evidence type="ECO:0000256" key="1">
    <source>
        <dbReference type="ARBA" id="ARBA00007198"/>
    </source>
</evidence>
<gene>
    <name evidence="4" type="primary">arsC</name>
    <name evidence="4" type="ORF">ACFPIB_04395</name>
</gene>
<evidence type="ECO:0000313" key="4">
    <source>
        <dbReference type="EMBL" id="MFC5269838.1"/>
    </source>
</evidence>
<accession>A0ABW0E9K5</accession>
<dbReference type="PANTHER" id="PTHR30041">
    <property type="entry name" value="ARSENATE REDUCTASE"/>
    <property type="match status" value="1"/>
</dbReference>